<dbReference type="Proteomes" id="UP000005837">
    <property type="component" value="Unassembled WGS sequence"/>
</dbReference>
<organism evidence="1 2">
    <name type="scientific">Eikenella corrodens ATCC 23834</name>
    <dbReference type="NCBI Taxonomy" id="546274"/>
    <lineage>
        <taxon>Bacteria</taxon>
        <taxon>Pseudomonadati</taxon>
        <taxon>Pseudomonadota</taxon>
        <taxon>Betaproteobacteria</taxon>
        <taxon>Neisseriales</taxon>
        <taxon>Neisseriaceae</taxon>
        <taxon>Eikenella</taxon>
    </lineage>
</organism>
<gene>
    <name evidence="1" type="ORF">EIKCOROL_02097</name>
</gene>
<comment type="caution">
    <text evidence="1">The sequence shown here is derived from an EMBL/GenBank/DDBJ whole genome shotgun (WGS) entry which is preliminary data.</text>
</comment>
<dbReference type="GeneID" id="60770431"/>
<dbReference type="AlphaFoldDB" id="C0DXI7"/>
<sequence>MIIAKAHFTFYRVNQPFGAVCTVFDLVGKIMVLAMAKVPVSGSLKFSGSLSCGVNPDKKLPTFP</sequence>
<proteinExistence type="predicted"/>
<dbReference type="EMBL" id="ACEA01000045">
    <property type="protein sequence ID" value="EEG23167.1"/>
    <property type="molecule type" value="Genomic_DNA"/>
</dbReference>
<protein>
    <submittedName>
        <fullName evidence="1">Uncharacterized protein</fullName>
    </submittedName>
</protein>
<evidence type="ECO:0000313" key="2">
    <source>
        <dbReference type="Proteomes" id="UP000005837"/>
    </source>
</evidence>
<name>C0DXI7_EIKCO</name>
<dbReference type="HOGENOM" id="CLU_2860618_0_0_4"/>
<accession>C0DXI7</accession>
<dbReference type="RefSeq" id="WP_003824293.1">
    <property type="nucleotide sequence ID" value="NZ_EQ973320.1"/>
</dbReference>
<reference evidence="1 2" key="1">
    <citation type="submission" date="2009-01" db="EMBL/GenBank/DDBJ databases">
        <authorList>
            <person name="Fulton L."/>
            <person name="Clifton S."/>
            <person name="Chinwalla A.T."/>
            <person name="Mitreva M."/>
            <person name="Sodergren E."/>
            <person name="Weinstock G."/>
            <person name="Clifton S."/>
            <person name="Dooling D.J."/>
            <person name="Fulton B."/>
            <person name="Minx P."/>
            <person name="Pepin K.H."/>
            <person name="Johnson M."/>
            <person name="Bhonagiri V."/>
            <person name="Nash W.E."/>
            <person name="Mardis E.R."/>
            <person name="Wilson R.K."/>
        </authorList>
    </citation>
    <scope>NUCLEOTIDE SEQUENCE [LARGE SCALE GENOMIC DNA]</scope>
    <source>
        <strain evidence="1 2">ATCC 23834</strain>
    </source>
</reference>
<evidence type="ECO:0000313" key="1">
    <source>
        <dbReference type="EMBL" id="EEG23167.1"/>
    </source>
</evidence>